<evidence type="ECO:0000256" key="3">
    <source>
        <dbReference type="ARBA" id="ARBA00022679"/>
    </source>
</evidence>
<dbReference type="InterPro" id="IPR002748">
    <property type="entry name" value="CbiD"/>
</dbReference>
<accession>A0ABW9USW3</accession>
<dbReference type="HAMAP" id="MF_00787">
    <property type="entry name" value="CbiD"/>
    <property type="match status" value="1"/>
</dbReference>
<dbReference type="EMBL" id="WUBZ01000031">
    <property type="protein sequence ID" value="MWV55012.1"/>
    <property type="molecule type" value="Genomic_DNA"/>
</dbReference>
<dbReference type="PANTHER" id="PTHR35863">
    <property type="entry name" value="COBALT-PRECORRIN-5B C(1)-METHYLTRANSFERASE"/>
    <property type="match status" value="1"/>
</dbReference>
<keyword evidence="7" id="KW-1185">Reference proteome</keyword>
<evidence type="ECO:0000313" key="6">
    <source>
        <dbReference type="EMBL" id="MWV55012.1"/>
    </source>
</evidence>
<comment type="catalytic activity">
    <reaction evidence="5">
        <text>Co-precorrin-5B + S-adenosyl-L-methionine = Co-precorrin-6A + S-adenosyl-L-homocysteine</text>
        <dbReference type="Rhea" id="RHEA:26285"/>
        <dbReference type="ChEBI" id="CHEBI:57856"/>
        <dbReference type="ChEBI" id="CHEBI:59789"/>
        <dbReference type="ChEBI" id="CHEBI:60063"/>
        <dbReference type="ChEBI" id="CHEBI:60064"/>
        <dbReference type="EC" id="2.1.1.195"/>
    </reaction>
</comment>
<dbReference type="PANTHER" id="PTHR35863:SF1">
    <property type="entry name" value="COBALT-PRECORRIN-5B C(1)-METHYLTRANSFERASE"/>
    <property type="match status" value="1"/>
</dbReference>
<dbReference type="Proteomes" id="UP000489351">
    <property type="component" value="Unassembled WGS sequence"/>
</dbReference>
<evidence type="ECO:0000256" key="1">
    <source>
        <dbReference type="ARBA" id="ARBA00022573"/>
    </source>
</evidence>
<evidence type="ECO:0000256" key="4">
    <source>
        <dbReference type="ARBA" id="ARBA00022691"/>
    </source>
</evidence>
<dbReference type="RefSeq" id="WP_160460248.1">
    <property type="nucleotide sequence ID" value="NZ_WUBZ01000031.1"/>
</dbReference>
<dbReference type="Pfam" id="PF01888">
    <property type="entry name" value="CbiD"/>
    <property type="match status" value="1"/>
</dbReference>
<proteinExistence type="inferred from homology"/>
<comment type="caution">
    <text evidence="6">The sequence shown here is derived from an EMBL/GenBank/DDBJ whole genome shotgun (WGS) entry which is preliminary data.</text>
</comment>
<dbReference type="GO" id="GO:0008168">
    <property type="term" value="F:methyltransferase activity"/>
    <property type="evidence" value="ECO:0007669"/>
    <property type="project" value="UniProtKB-KW"/>
</dbReference>
<evidence type="ECO:0000256" key="2">
    <source>
        <dbReference type="ARBA" id="ARBA00022603"/>
    </source>
</evidence>
<keyword evidence="2 5" id="KW-0489">Methyltransferase</keyword>
<gene>
    <name evidence="5" type="primary">cbiD</name>
    <name evidence="6" type="ORF">GJ685_08090</name>
</gene>
<comment type="similarity">
    <text evidence="5">Belongs to the CbiD family.</text>
</comment>
<evidence type="ECO:0000256" key="5">
    <source>
        <dbReference type="HAMAP-Rule" id="MF_00787"/>
    </source>
</evidence>
<comment type="pathway">
    <text evidence="5">Cofactor biosynthesis; adenosylcobalamin biosynthesis; cob(II)yrinate a,c-diamide from sirohydrochlorin (anaerobic route): step 6/10.</text>
</comment>
<protein>
    <recommendedName>
        <fullName evidence="5">Cobalt-precorrin-5B C(1)-methyltransferase</fullName>
        <ecNumber evidence="5">2.1.1.195</ecNumber>
    </recommendedName>
    <alternativeName>
        <fullName evidence="5">Cobalt-precorrin-6A synthase</fullName>
    </alternativeName>
</protein>
<dbReference type="PROSITE" id="PS51014">
    <property type="entry name" value="COBK_CBIJ"/>
    <property type="match status" value="1"/>
</dbReference>
<dbReference type="InterPro" id="IPR036074">
    <property type="entry name" value="CbiD_sf"/>
</dbReference>
<organism evidence="6 7">
    <name type="scientific">Chlorobium phaeovibrioides</name>
    <dbReference type="NCBI Taxonomy" id="1094"/>
    <lineage>
        <taxon>Bacteria</taxon>
        <taxon>Pseudomonadati</taxon>
        <taxon>Chlorobiota</taxon>
        <taxon>Chlorobiia</taxon>
        <taxon>Chlorobiales</taxon>
        <taxon>Chlorobiaceae</taxon>
        <taxon>Chlorobium/Pelodictyon group</taxon>
        <taxon>Chlorobium</taxon>
    </lineage>
</organism>
<evidence type="ECO:0000313" key="7">
    <source>
        <dbReference type="Proteomes" id="UP000489351"/>
    </source>
</evidence>
<dbReference type="Pfam" id="PF02571">
    <property type="entry name" value="CbiJ"/>
    <property type="match status" value="1"/>
</dbReference>
<dbReference type="EC" id="2.1.1.195" evidence="5"/>
<sequence>MAALTLVFGGTTEGKRSAALLDRLAIPFLYSTKERIEPFSTRHGQFRDGPLGQADIESLLQEREIGLVIDAAHPFAAELHQTVYEACEAIGIELIRYDRDADPLVDEMLSSSGVYRAADLEEALAILGRLSPSCLLALTGVQSIGSLRPWWKRHRTFFRILPRISSIEAARKEGIGEEYLINEMPEAGVEACSNLIERFNADCVLTKESGGSGYLADKLTAAALRGIPAIVVSRPPMPTWSKRVVSDMELESFLQNELQVRPTLRSLRKGYTTGASAAAATKAAMQALLDGGFPERVAITLPTGRTAMFRIEEPSLSAGSARCAVRKDAGDDPDVTNGLLIFSDVSLDSANPGEVCFLQGEGVGRVTLPGLEIPPGQPAINPVPRRMIREVVGEELLSRGIDEGVSVKISVAGGAEVAKKTMNQRLGILDGISIIGTTGEVVPYSKEAWIASIRQAIYVAGANGCRQITLTSGLRSERFLRSRYPDINARSCVHYGNFIGRSLEIIEEHGGFERVFVAVMLAKATKLAEGEPDLSSRAVSLRPGLLAGMARRAGHGEDICERLKALTLIRTMTDIVPFSDKEPLYRLLAEACLENCRQWLPGVPLSFILLDIQGRMVVAEK</sequence>
<comment type="function">
    <text evidence="5">Catalyzes the methylation of C-1 in cobalt-precorrin-5B to form cobalt-precorrin-6A.</text>
</comment>
<dbReference type="GO" id="GO:0032259">
    <property type="term" value="P:methylation"/>
    <property type="evidence" value="ECO:0007669"/>
    <property type="project" value="UniProtKB-KW"/>
</dbReference>
<dbReference type="Gene3D" id="3.30.2110.10">
    <property type="entry name" value="CbiD-like"/>
    <property type="match status" value="1"/>
</dbReference>
<dbReference type="NCBIfam" id="NF000849">
    <property type="entry name" value="PRK00075.1-1"/>
    <property type="match status" value="1"/>
</dbReference>
<reference evidence="6 7" key="1">
    <citation type="submission" date="2019-11" db="EMBL/GenBank/DDBJ databases">
        <title>Green- and brown-colored morphotypes of Chlorobia in the stratified aquatic ecosystems of Kandalaksha Gulf (White Sea): A model for study of the accessory genome evolution.</title>
        <authorList>
            <person name="Grouzdev D.S."/>
        </authorList>
    </citation>
    <scope>NUCLEOTIDE SEQUENCE [LARGE SCALE GENOMIC DNA]</scope>
    <source>
        <strain evidence="6 7">ZM</strain>
    </source>
</reference>
<keyword evidence="3 5" id="KW-0808">Transferase</keyword>
<dbReference type="SUPFAM" id="SSF111342">
    <property type="entry name" value="CbiD-like"/>
    <property type="match status" value="1"/>
</dbReference>
<keyword evidence="4 5" id="KW-0949">S-adenosyl-L-methionine</keyword>
<dbReference type="NCBIfam" id="TIGR00312">
    <property type="entry name" value="cbiD"/>
    <property type="match status" value="1"/>
</dbReference>
<keyword evidence="1 5" id="KW-0169">Cobalamin biosynthesis</keyword>
<dbReference type="InterPro" id="IPR003723">
    <property type="entry name" value="Precorrin-6x_reduct"/>
</dbReference>
<name>A0ABW9USW3_CHLPH</name>